<accession>A0A2P9AHD6</accession>
<dbReference type="AlphaFoldDB" id="A0A2P9AHD6"/>
<dbReference type="EMBL" id="FUIG01000021">
    <property type="protein sequence ID" value="SJM30516.1"/>
    <property type="molecule type" value="Genomic_DNA"/>
</dbReference>
<protein>
    <submittedName>
        <fullName evidence="1">Uncharacterized protein</fullName>
    </submittedName>
</protein>
<proteinExistence type="predicted"/>
<organism evidence="1 2">
    <name type="scientific">Mesorhizobium delmotii</name>
    <dbReference type="NCBI Taxonomy" id="1631247"/>
    <lineage>
        <taxon>Bacteria</taxon>
        <taxon>Pseudomonadati</taxon>
        <taxon>Pseudomonadota</taxon>
        <taxon>Alphaproteobacteria</taxon>
        <taxon>Hyphomicrobiales</taxon>
        <taxon>Phyllobacteriaceae</taxon>
        <taxon>Mesorhizobium</taxon>
    </lineage>
</organism>
<evidence type="ECO:0000313" key="1">
    <source>
        <dbReference type="EMBL" id="SJM30516.1"/>
    </source>
</evidence>
<dbReference type="Proteomes" id="UP000245698">
    <property type="component" value="Unassembled WGS sequence"/>
</dbReference>
<keyword evidence="2" id="KW-1185">Reference proteome</keyword>
<gene>
    <name evidence="1" type="ORF">BQ8482_150103</name>
</gene>
<sequence>MFRHLVGKGREFPALSGWLLTRYPSHHRSAAITAATRAIDRARRKLPCAAANRELRLRNGRRLCAFYPLGAM</sequence>
<evidence type="ECO:0000313" key="2">
    <source>
        <dbReference type="Proteomes" id="UP000245698"/>
    </source>
</evidence>
<reference evidence="2" key="1">
    <citation type="submission" date="2016-12" db="EMBL/GenBank/DDBJ databases">
        <authorList>
            <person name="Brunel B."/>
        </authorList>
    </citation>
    <scope>NUCLEOTIDE SEQUENCE [LARGE SCALE GENOMIC DNA]</scope>
</reference>
<name>A0A2P9AHD6_9HYPH</name>